<feature type="non-terminal residue" evidence="2">
    <location>
        <position position="1"/>
    </location>
</feature>
<reference evidence="2" key="1">
    <citation type="submission" date="2012-08" db="EMBL/GenBank/DDBJ databases">
        <title>Characterization of 3GT regulatory gene of anthocyanin production in Indian Orange Fleshed sweetpotato.</title>
        <authorList>
            <person name="Choudhury N."/>
            <person name="Tarafdar J."/>
            <person name="Sur P.P."/>
        </authorList>
    </citation>
    <scope>NUCLEOTIDE SEQUENCE</scope>
    <source>
        <tissue evidence="2">Storage root</tissue>
    </source>
</reference>
<evidence type="ECO:0000313" key="2">
    <source>
        <dbReference type="EMBL" id="CCK73182.1"/>
    </source>
</evidence>
<dbReference type="Gene3D" id="3.40.50.2000">
    <property type="entry name" value="Glycogen Phosphorylase B"/>
    <property type="match status" value="1"/>
</dbReference>
<protein>
    <submittedName>
        <fullName evidence="2">3-glucosyl transferase</fullName>
    </submittedName>
</protein>
<dbReference type="GO" id="GO:0035251">
    <property type="term" value="F:UDP-glucosyltransferase activity"/>
    <property type="evidence" value="ECO:0007669"/>
    <property type="project" value="InterPro"/>
</dbReference>
<proteinExistence type="evidence at transcript level"/>
<feature type="non-terminal residue" evidence="2">
    <location>
        <position position="166"/>
    </location>
</feature>
<dbReference type="PANTHER" id="PTHR48048">
    <property type="entry name" value="GLYCOSYLTRANSFERASE"/>
    <property type="match status" value="1"/>
</dbReference>
<sequence length="166" mass="18203">CHERTDTGVQHLYLRGPRHDLPEFFGPFNKPFRQVLNAVGLRDQRKGALLASNASAKPTISSGGGVMPDPKLRTAGLAGGRLSSHGIQLWSEMGGLGWAKALESKRAPFLWSLKPQGVKYLPEGFVERTKEFGKIVPWAPQVQVQSHPGMGACVTQCRWYPSLEAI</sequence>
<evidence type="ECO:0000256" key="1">
    <source>
        <dbReference type="ARBA" id="ARBA00022679"/>
    </source>
</evidence>
<gene>
    <name evidence="2" type="primary">3GT</name>
</gene>
<dbReference type="InterPro" id="IPR050481">
    <property type="entry name" value="UDP-glycosyltransf_plant"/>
</dbReference>
<dbReference type="AlphaFoldDB" id="J7SBL5"/>
<keyword evidence="1 2" id="KW-0808">Transferase</keyword>
<name>J7SBL5_IPOBA</name>
<organism evidence="2">
    <name type="scientific">Ipomoea batatas</name>
    <name type="common">Sweet potato</name>
    <name type="synonym">Convolvulus batatas</name>
    <dbReference type="NCBI Taxonomy" id="4120"/>
    <lineage>
        <taxon>Eukaryota</taxon>
        <taxon>Viridiplantae</taxon>
        <taxon>Streptophyta</taxon>
        <taxon>Embryophyta</taxon>
        <taxon>Tracheophyta</taxon>
        <taxon>Spermatophyta</taxon>
        <taxon>Magnoliopsida</taxon>
        <taxon>eudicotyledons</taxon>
        <taxon>Gunneridae</taxon>
        <taxon>Pentapetalae</taxon>
        <taxon>asterids</taxon>
        <taxon>lamiids</taxon>
        <taxon>Solanales</taxon>
        <taxon>Convolvulaceae</taxon>
        <taxon>Ipomoeeae</taxon>
        <taxon>Ipomoea</taxon>
    </lineage>
</organism>
<dbReference type="Pfam" id="PF00201">
    <property type="entry name" value="UDPGT"/>
    <property type="match status" value="1"/>
</dbReference>
<dbReference type="InterPro" id="IPR002213">
    <property type="entry name" value="UDP_glucos_trans"/>
</dbReference>
<dbReference type="SUPFAM" id="SSF53756">
    <property type="entry name" value="UDP-Glycosyltransferase/glycogen phosphorylase"/>
    <property type="match status" value="1"/>
</dbReference>
<dbReference type="EMBL" id="HE978836">
    <property type="protein sequence ID" value="CCK73182.1"/>
    <property type="molecule type" value="mRNA"/>
</dbReference>
<accession>J7SBL5</accession>